<dbReference type="AlphaFoldDB" id="A0A151ZDN0"/>
<organism evidence="1 2">
    <name type="scientific">Tieghemostelium lacteum</name>
    <name type="common">Slime mold</name>
    <name type="synonym">Dictyostelium lacteum</name>
    <dbReference type="NCBI Taxonomy" id="361077"/>
    <lineage>
        <taxon>Eukaryota</taxon>
        <taxon>Amoebozoa</taxon>
        <taxon>Evosea</taxon>
        <taxon>Eumycetozoa</taxon>
        <taxon>Dictyostelia</taxon>
        <taxon>Dictyosteliales</taxon>
        <taxon>Raperosteliaceae</taxon>
        <taxon>Tieghemostelium</taxon>
    </lineage>
</organism>
<dbReference type="EMBL" id="LODT01000031">
    <property type="protein sequence ID" value="KYQ92029.1"/>
    <property type="molecule type" value="Genomic_DNA"/>
</dbReference>
<comment type="caution">
    <text evidence="1">The sequence shown here is derived from an EMBL/GenBank/DDBJ whole genome shotgun (WGS) entry which is preliminary data.</text>
</comment>
<proteinExistence type="predicted"/>
<keyword evidence="2" id="KW-1185">Reference proteome</keyword>
<dbReference type="Proteomes" id="UP000076078">
    <property type="component" value="Unassembled WGS sequence"/>
</dbReference>
<name>A0A151ZDN0_TIELA</name>
<protein>
    <submittedName>
        <fullName evidence="1">Uncharacterized protein</fullName>
    </submittedName>
</protein>
<accession>A0A151ZDN0</accession>
<evidence type="ECO:0000313" key="1">
    <source>
        <dbReference type="EMBL" id="KYQ92029.1"/>
    </source>
</evidence>
<sequence>MNLREFIQDKEFGISLSGLSLSKFASFFSDYQILQFLPVRLNTTDTNRDTINKKYPWKNTDEQSQTNDVISWLQGHIPLQNSLTCINVSNNSYFLKKVTPTGGEFRGNTDIIAKDGKKFQFLVHVELKKGELTMDNFTQIIAQVENEIVNRIKLAPPRHK</sequence>
<gene>
    <name evidence="1" type="ORF">DLAC_06858</name>
</gene>
<dbReference type="InParanoid" id="A0A151ZDN0"/>
<evidence type="ECO:0000313" key="2">
    <source>
        <dbReference type="Proteomes" id="UP000076078"/>
    </source>
</evidence>
<reference evidence="1 2" key="1">
    <citation type="submission" date="2015-12" db="EMBL/GenBank/DDBJ databases">
        <title>Dictyostelia acquired genes for synthesis and detection of signals that induce cell-type specialization by lateral gene transfer from prokaryotes.</title>
        <authorList>
            <person name="Gloeckner G."/>
            <person name="Schaap P."/>
        </authorList>
    </citation>
    <scope>NUCLEOTIDE SEQUENCE [LARGE SCALE GENOMIC DNA]</scope>
    <source>
        <strain evidence="1 2">TK</strain>
    </source>
</reference>